<evidence type="ECO:0000313" key="3">
    <source>
        <dbReference type="Proteomes" id="UP000314294"/>
    </source>
</evidence>
<feature type="region of interest" description="Disordered" evidence="1">
    <location>
        <begin position="110"/>
        <end position="145"/>
    </location>
</feature>
<organism evidence="2 3">
    <name type="scientific">Liparis tanakae</name>
    <name type="common">Tanaka's snailfish</name>
    <dbReference type="NCBI Taxonomy" id="230148"/>
    <lineage>
        <taxon>Eukaryota</taxon>
        <taxon>Metazoa</taxon>
        <taxon>Chordata</taxon>
        <taxon>Craniata</taxon>
        <taxon>Vertebrata</taxon>
        <taxon>Euteleostomi</taxon>
        <taxon>Actinopterygii</taxon>
        <taxon>Neopterygii</taxon>
        <taxon>Teleostei</taxon>
        <taxon>Neoteleostei</taxon>
        <taxon>Acanthomorphata</taxon>
        <taxon>Eupercaria</taxon>
        <taxon>Perciformes</taxon>
        <taxon>Cottioidei</taxon>
        <taxon>Cottales</taxon>
        <taxon>Liparidae</taxon>
        <taxon>Liparis</taxon>
    </lineage>
</organism>
<keyword evidence="3" id="KW-1185">Reference proteome</keyword>
<feature type="compositionally biased region" description="Gly residues" evidence="1">
    <location>
        <begin position="123"/>
        <end position="132"/>
    </location>
</feature>
<comment type="caution">
    <text evidence="2">The sequence shown here is derived from an EMBL/GenBank/DDBJ whole genome shotgun (WGS) entry which is preliminary data.</text>
</comment>
<dbReference type="EMBL" id="SRLO01000773">
    <property type="protein sequence ID" value="TNN46795.1"/>
    <property type="molecule type" value="Genomic_DNA"/>
</dbReference>
<feature type="compositionally biased region" description="Low complexity" evidence="1">
    <location>
        <begin position="32"/>
        <end position="43"/>
    </location>
</feature>
<evidence type="ECO:0000256" key="1">
    <source>
        <dbReference type="SAM" id="MobiDB-lite"/>
    </source>
</evidence>
<gene>
    <name evidence="2" type="ORF">EYF80_043006</name>
</gene>
<protein>
    <submittedName>
        <fullName evidence="2">Uncharacterized protein</fullName>
    </submittedName>
</protein>
<feature type="compositionally biased region" description="Basic and acidic residues" evidence="1">
    <location>
        <begin position="134"/>
        <end position="145"/>
    </location>
</feature>
<feature type="region of interest" description="Disordered" evidence="1">
    <location>
        <begin position="1"/>
        <end position="43"/>
    </location>
</feature>
<evidence type="ECO:0000313" key="2">
    <source>
        <dbReference type="EMBL" id="TNN46795.1"/>
    </source>
</evidence>
<dbReference type="Proteomes" id="UP000314294">
    <property type="component" value="Unassembled WGS sequence"/>
</dbReference>
<sequence length="145" mass="15242">MWRLTGVTPDLNKSKAISKDESESAGSGLDTPLEAPVEAPLEAPVEAPVEAPPKAPLELEFLDLNSSFLGEKLSSSKSPKAYCEICHSFPCEHLGVSSCYLSDRLSCSNPPASAPSRTKVIGGRLGGGSRGGGAHRDLLHSSRQI</sequence>
<dbReference type="AlphaFoldDB" id="A0A4Z2G102"/>
<name>A0A4Z2G102_9TELE</name>
<accession>A0A4Z2G102</accession>
<proteinExistence type="predicted"/>
<reference evidence="2 3" key="1">
    <citation type="submission" date="2019-03" db="EMBL/GenBank/DDBJ databases">
        <title>First draft genome of Liparis tanakae, snailfish: a comprehensive survey of snailfish specific genes.</title>
        <authorList>
            <person name="Kim W."/>
            <person name="Song I."/>
            <person name="Jeong J.-H."/>
            <person name="Kim D."/>
            <person name="Kim S."/>
            <person name="Ryu S."/>
            <person name="Song J.Y."/>
            <person name="Lee S.K."/>
        </authorList>
    </citation>
    <scope>NUCLEOTIDE SEQUENCE [LARGE SCALE GENOMIC DNA]</scope>
    <source>
        <tissue evidence="2">Muscle</tissue>
    </source>
</reference>